<dbReference type="PANTHER" id="PTHR43364">
    <property type="entry name" value="NADH-SPECIFIC METHYLGLYOXAL REDUCTASE-RELATED"/>
    <property type="match status" value="1"/>
</dbReference>
<dbReference type="Proteomes" id="UP000295620">
    <property type="component" value="Unassembled WGS sequence"/>
</dbReference>
<proteinExistence type="predicted"/>
<dbReference type="Gene3D" id="3.20.20.100">
    <property type="entry name" value="NADP-dependent oxidoreductase domain"/>
    <property type="match status" value="1"/>
</dbReference>
<evidence type="ECO:0000313" key="3">
    <source>
        <dbReference type="EMBL" id="TDQ08430.1"/>
    </source>
</evidence>
<reference evidence="3 4" key="1">
    <citation type="submission" date="2019-03" db="EMBL/GenBank/DDBJ databases">
        <title>Genomic Encyclopedia of Archaeal and Bacterial Type Strains, Phase II (KMG-II): from individual species to whole genera.</title>
        <authorList>
            <person name="Goeker M."/>
        </authorList>
    </citation>
    <scope>NUCLEOTIDE SEQUENCE [LARGE SCALE GENOMIC DNA]</scope>
    <source>
        <strain evidence="3 4">DSM 19035</strain>
    </source>
</reference>
<dbReference type="PANTHER" id="PTHR43364:SF4">
    <property type="entry name" value="NAD(P)-LINKED OXIDOREDUCTASE SUPERFAMILY PROTEIN"/>
    <property type="match status" value="1"/>
</dbReference>
<keyword evidence="4" id="KW-1185">Reference proteome</keyword>
<accession>A0A4R6SUM6</accession>
<dbReference type="RefSeq" id="WP_133576799.1">
    <property type="nucleotide sequence ID" value="NZ_SNYC01000005.1"/>
</dbReference>
<gene>
    <name evidence="3" type="ORF">ATK78_2943</name>
</gene>
<organism evidence="3 4">
    <name type="scientific">Pedobacter metabolipauper</name>
    <dbReference type="NCBI Taxonomy" id="425513"/>
    <lineage>
        <taxon>Bacteria</taxon>
        <taxon>Pseudomonadati</taxon>
        <taxon>Bacteroidota</taxon>
        <taxon>Sphingobacteriia</taxon>
        <taxon>Sphingobacteriales</taxon>
        <taxon>Sphingobacteriaceae</taxon>
        <taxon>Pedobacter</taxon>
    </lineage>
</organism>
<dbReference type="InterPro" id="IPR023210">
    <property type="entry name" value="NADP_OxRdtase_dom"/>
</dbReference>
<dbReference type="InterPro" id="IPR050523">
    <property type="entry name" value="AKR_Detox_Biosynth"/>
</dbReference>
<comment type="caution">
    <text evidence="3">The sequence shown here is derived from an EMBL/GenBank/DDBJ whole genome shotgun (WGS) entry which is preliminary data.</text>
</comment>
<protein>
    <submittedName>
        <fullName evidence="3">Aryl-alcohol dehydrogenase-like predicted oxidoreductase</fullName>
    </submittedName>
</protein>
<feature type="domain" description="NADP-dependent oxidoreductase" evidence="2">
    <location>
        <begin position="18"/>
        <end position="316"/>
    </location>
</feature>
<evidence type="ECO:0000256" key="1">
    <source>
        <dbReference type="ARBA" id="ARBA00023002"/>
    </source>
</evidence>
<dbReference type="SUPFAM" id="SSF51430">
    <property type="entry name" value="NAD(P)-linked oxidoreductase"/>
    <property type="match status" value="1"/>
</dbReference>
<dbReference type="Pfam" id="PF00248">
    <property type="entry name" value="Aldo_ket_red"/>
    <property type="match status" value="1"/>
</dbReference>
<dbReference type="GO" id="GO:0005829">
    <property type="term" value="C:cytosol"/>
    <property type="evidence" value="ECO:0007669"/>
    <property type="project" value="TreeGrafter"/>
</dbReference>
<dbReference type="OrthoDB" id="9773828at2"/>
<keyword evidence="1" id="KW-0560">Oxidoreductase</keyword>
<evidence type="ECO:0000313" key="4">
    <source>
        <dbReference type="Proteomes" id="UP000295620"/>
    </source>
</evidence>
<dbReference type="CDD" id="cd19080">
    <property type="entry name" value="AKR_AKR9A_9B"/>
    <property type="match status" value="1"/>
</dbReference>
<dbReference type="GO" id="GO:0016491">
    <property type="term" value="F:oxidoreductase activity"/>
    <property type="evidence" value="ECO:0007669"/>
    <property type="project" value="UniProtKB-KW"/>
</dbReference>
<evidence type="ECO:0000259" key="2">
    <source>
        <dbReference type="Pfam" id="PF00248"/>
    </source>
</evidence>
<dbReference type="InterPro" id="IPR036812">
    <property type="entry name" value="NAD(P)_OxRdtase_dom_sf"/>
</dbReference>
<dbReference type="FunFam" id="3.20.20.100:FF:000004">
    <property type="entry name" value="Oxidoreductase, aldo/keto reductase"/>
    <property type="match status" value="1"/>
</dbReference>
<name>A0A4R6SUM6_9SPHI</name>
<sequence>MDLTNYRTLGKSGLRVSPLTLGTMTFGEEWGWGSTVQESKEILKAYLDQGGNIVDTANLYTKGHSEKIIGDYLHENQVRRDGVVLSTKFYGNLYPGDPNAGGTSRKTIINSLENSLRRLQTDYIDLYWMHAFDEFTPIEETMSALNDLVVSGKVRYIAVSDTPAWKVAQAQTIAQFRGWSPFISLQSEYSLLERTPEGELIPMAQELGLGVMPWSPLKGGILTGKYTKESNGASLSGRLGNPDLPESTYVIIERLKILSEQKGTTVSAIALAWVMAMPVVTSTLIGARTIDQLNQNLASLSVALSDEEVGYLNEVSEPVLNFPIPFMRAGYHNGMGGTTINGKTSLISSILPKNSKEVY</sequence>
<dbReference type="AlphaFoldDB" id="A0A4R6SUM6"/>
<dbReference type="EMBL" id="SNYC01000005">
    <property type="protein sequence ID" value="TDQ08430.1"/>
    <property type="molecule type" value="Genomic_DNA"/>
</dbReference>